<dbReference type="Pfam" id="PF00230">
    <property type="entry name" value="MIP"/>
    <property type="match status" value="1"/>
</dbReference>
<dbReference type="PRINTS" id="PR00783">
    <property type="entry name" value="MINTRINSICP"/>
</dbReference>
<comment type="caution">
    <text evidence="12">The sequence shown here is derived from an EMBL/GenBank/DDBJ whole genome shotgun (WGS) entry which is preliminary data.</text>
</comment>
<keyword evidence="5 11" id="KW-1133">Transmembrane helix</keyword>
<dbReference type="InterPro" id="IPR050363">
    <property type="entry name" value="MIP/Aquaporin"/>
</dbReference>
<dbReference type="AlphaFoldDB" id="A0AA47MA54"/>
<evidence type="ECO:0000256" key="7">
    <source>
        <dbReference type="ARBA" id="ARBA00033993"/>
    </source>
</evidence>
<organism evidence="12 13">
    <name type="scientific">Merluccius polli</name>
    <name type="common">Benguela hake</name>
    <name type="synonym">Merluccius cadenati</name>
    <dbReference type="NCBI Taxonomy" id="89951"/>
    <lineage>
        <taxon>Eukaryota</taxon>
        <taxon>Metazoa</taxon>
        <taxon>Chordata</taxon>
        <taxon>Craniata</taxon>
        <taxon>Vertebrata</taxon>
        <taxon>Euteleostomi</taxon>
        <taxon>Actinopterygii</taxon>
        <taxon>Neopterygii</taxon>
        <taxon>Teleostei</taxon>
        <taxon>Neoteleostei</taxon>
        <taxon>Acanthomorphata</taxon>
        <taxon>Zeiogadaria</taxon>
        <taxon>Gadariae</taxon>
        <taxon>Gadiformes</taxon>
        <taxon>Gadoidei</taxon>
        <taxon>Merlucciidae</taxon>
        <taxon>Merluccius</taxon>
    </lineage>
</organism>
<evidence type="ECO:0000256" key="6">
    <source>
        <dbReference type="ARBA" id="ARBA00023136"/>
    </source>
</evidence>
<dbReference type="CDD" id="cd00333">
    <property type="entry name" value="MIP"/>
    <property type="match status" value="1"/>
</dbReference>
<accession>A0AA47MA54</accession>
<dbReference type="Gene3D" id="1.20.1080.10">
    <property type="entry name" value="Glycerol uptake facilitator protein"/>
    <property type="match status" value="1"/>
</dbReference>
<evidence type="ECO:0000256" key="1">
    <source>
        <dbReference type="ARBA" id="ARBA00004141"/>
    </source>
</evidence>
<comment type="catalytic activity">
    <reaction evidence="7">
        <text>urea(in) = urea(out)</text>
        <dbReference type="Rhea" id="RHEA:32799"/>
        <dbReference type="ChEBI" id="CHEBI:16199"/>
    </reaction>
</comment>
<dbReference type="EMBL" id="JAOPHQ010005162">
    <property type="protein sequence ID" value="KAK0136404.1"/>
    <property type="molecule type" value="Genomic_DNA"/>
</dbReference>
<protein>
    <submittedName>
        <fullName evidence="12">Aquaporin-10</fullName>
    </submittedName>
</protein>
<feature type="transmembrane region" description="Helical" evidence="11">
    <location>
        <begin position="255"/>
        <end position="276"/>
    </location>
</feature>
<dbReference type="PANTHER" id="PTHR43829">
    <property type="entry name" value="AQUAPORIN OR AQUAGLYCEROPORIN RELATED"/>
    <property type="match status" value="1"/>
</dbReference>
<comment type="catalytic activity">
    <reaction evidence="8">
        <text>H2O(in) = H2O(out)</text>
        <dbReference type="Rhea" id="RHEA:29667"/>
        <dbReference type="ChEBI" id="CHEBI:15377"/>
    </reaction>
</comment>
<gene>
    <name evidence="12" type="primary">AQP10_1</name>
    <name evidence="12" type="ORF">N1851_027696</name>
</gene>
<feature type="transmembrane region" description="Helical" evidence="11">
    <location>
        <begin position="165"/>
        <end position="186"/>
    </location>
</feature>
<evidence type="ECO:0000313" key="13">
    <source>
        <dbReference type="Proteomes" id="UP001174136"/>
    </source>
</evidence>
<evidence type="ECO:0000256" key="10">
    <source>
        <dbReference type="RuleBase" id="RU000477"/>
    </source>
</evidence>
<keyword evidence="6 11" id="KW-0472">Membrane</keyword>
<reference evidence="12" key="1">
    <citation type="journal article" date="2023" name="Front. Mar. Sci.">
        <title>A new Merluccius polli reference genome to investigate the effects of global change in West African waters.</title>
        <authorList>
            <person name="Mateo J.L."/>
            <person name="Blanco-Fernandez C."/>
            <person name="Garcia-Vazquez E."/>
            <person name="Machado-Schiaffino G."/>
        </authorList>
    </citation>
    <scope>NUCLEOTIDE SEQUENCE</scope>
    <source>
        <strain evidence="12">C29</strain>
        <tissue evidence="12">Fin</tissue>
    </source>
</reference>
<dbReference type="SUPFAM" id="SSF81338">
    <property type="entry name" value="Aquaporin-like"/>
    <property type="match status" value="1"/>
</dbReference>
<comment type="catalytic activity">
    <reaction evidence="9">
        <text>glycerol(in) = glycerol(out)</text>
        <dbReference type="Rhea" id="RHEA:29675"/>
        <dbReference type="ChEBI" id="CHEBI:17754"/>
    </reaction>
</comment>
<feature type="transmembrane region" description="Helical" evidence="11">
    <location>
        <begin position="303"/>
        <end position="323"/>
    </location>
</feature>
<dbReference type="NCBIfam" id="TIGR00861">
    <property type="entry name" value="MIP"/>
    <property type="match status" value="1"/>
</dbReference>
<feature type="transmembrane region" description="Helical" evidence="11">
    <location>
        <begin position="92"/>
        <end position="110"/>
    </location>
</feature>
<evidence type="ECO:0000256" key="8">
    <source>
        <dbReference type="ARBA" id="ARBA00034651"/>
    </source>
</evidence>
<evidence type="ECO:0000256" key="11">
    <source>
        <dbReference type="SAM" id="Phobius"/>
    </source>
</evidence>
<evidence type="ECO:0000256" key="9">
    <source>
        <dbReference type="ARBA" id="ARBA00049405"/>
    </source>
</evidence>
<dbReference type="PROSITE" id="PS00221">
    <property type="entry name" value="MIP"/>
    <property type="match status" value="1"/>
</dbReference>
<dbReference type="GO" id="GO:0015254">
    <property type="term" value="F:glycerol channel activity"/>
    <property type="evidence" value="ECO:0007669"/>
    <property type="project" value="TreeGrafter"/>
</dbReference>
<dbReference type="FunFam" id="1.20.1080.10:FF:000005">
    <property type="entry name" value="Aquaporin 3"/>
    <property type="match status" value="1"/>
</dbReference>
<keyword evidence="13" id="KW-1185">Reference proteome</keyword>
<dbReference type="GO" id="GO:0015204">
    <property type="term" value="F:urea transmembrane transporter activity"/>
    <property type="evidence" value="ECO:0007669"/>
    <property type="project" value="TreeGrafter"/>
</dbReference>
<feature type="transmembrane region" description="Helical" evidence="11">
    <location>
        <begin position="219"/>
        <end position="243"/>
    </location>
</feature>
<dbReference type="InterPro" id="IPR022357">
    <property type="entry name" value="MIP_CS"/>
</dbReference>
<evidence type="ECO:0000256" key="5">
    <source>
        <dbReference type="ARBA" id="ARBA00022989"/>
    </source>
</evidence>
<dbReference type="PRINTS" id="PR02019">
    <property type="entry name" value="AQUAPORIN7"/>
</dbReference>
<dbReference type="GO" id="GO:0016323">
    <property type="term" value="C:basolateral plasma membrane"/>
    <property type="evidence" value="ECO:0007669"/>
    <property type="project" value="TreeGrafter"/>
</dbReference>
<keyword evidence="4 10" id="KW-0812">Transmembrane</keyword>
<proteinExistence type="inferred from homology"/>
<comment type="similarity">
    <text evidence="2 10">Belongs to the MIP/aquaporin (TC 1.A.8) family.</text>
</comment>
<feature type="transmembrane region" description="Helical" evidence="11">
    <location>
        <begin position="116"/>
        <end position="135"/>
    </location>
</feature>
<dbReference type="Proteomes" id="UP001174136">
    <property type="component" value="Unassembled WGS sequence"/>
</dbReference>
<evidence type="ECO:0000256" key="2">
    <source>
        <dbReference type="ARBA" id="ARBA00006175"/>
    </source>
</evidence>
<sequence length="366" mass="38571">MNYTPVANTDSSPPHPCHKGYDVVRTWSMKGRASLSQPGGKVALAELDVSVGGTAAVEDPRRQHKPPAVMERLLRRCRVQSQLVRECMAECLGVYIMILFGCGSVAQVVTTEDKKGQYLSINLGFALGTCFGVFVSRGVSGAHLNPAVSLSLCVLGRHPWMKFPFYVFFQVLGAFLAAATVGLQYYEAIRSFGGGELLVTGPKATAGIFSTYPAGYLSLWGGVVDQVIGTAALLVCVLALGDGRNSPAPPGSEPVMVGAAVLVIGVSMGSNSGYALNPARDIGPRLFTYAAGWGDEVFQAGGGWWWVPLVATCIGALLGTLIYELFIEVHHPGGPAELPPLDQGVAMGTTALEGVELDSEKPCNGH</sequence>
<dbReference type="PANTHER" id="PTHR43829:SF13">
    <property type="entry name" value="AQUAPORIN-10"/>
    <property type="match status" value="1"/>
</dbReference>
<name>A0AA47MA54_MERPO</name>
<keyword evidence="3 10" id="KW-0813">Transport</keyword>
<comment type="subcellular location">
    <subcellularLocation>
        <location evidence="1">Membrane</location>
        <topology evidence="1">Multi-pass membrane protein</topology>
    </subcellularLocation>
</comment>
<dbReference type="InterPro" id="IPR000425">
    <property type="entry name" value="MIP"/>
</dbReference>
<evidence type="ECO:0000256" key="4">
    <source>
        <dbReference type="ARBA" id="ARBA00022692"/>
    </source>
</evidence>
<dbReference type="GO" id="GO:0015250">
    <property type="term" value="F:water channel activity"/>
    <property type="evidence" value="ECO:0007669"/>
    <property type="project" value="TreeGrafter"/>
</dbReference>
<dbReference type="InterPro" id="IPR023271">
    <property type="entry name" value="Aquaporin-like"/>
</dbReference>
<evidence type="ECO:0000256" key="3">
    <source>
        <dbReference type="ARBA" id="ARBA00022448"/>
    </source>
</evidence>
<evidence type="ECO:0000313" key="12">
    <source>
        <dbReference type="EMBL" id="KAK0136404.1"/>
    </source>
</evidence>